<name>A0ACB9FZ09_9ASTR</name>
<evidence type="ECO:0000313" key="1">
    <source>
        <dbReference type="EMBL" id="KAI3776045.1"/>
    </source>
</evidence>
<evidence type="ECO:0000313" key="2">
    <source>
        <dbReference type="Proteomes" id="UP001056120"/>
    </source>
</evidence>
<organism evidence="1 2">
    <name type="scientific">Smallanthus sonchifolius</name>
    <dbReference type="NCBI Taxonomy" id="185202"/>
    <lineage>
        <taxon>Eukaryota</taxon>
        <taxon>Viridiplantae</taxon>
        <taxon>Streptophyta</taxon>
        <taxon>Embryophyta</taxon>
        <taxon>Tracheophyta</taxon>
        <taxon>Spermatophyta</taxon>
        <taxon>Magnoliopsida</taxon>
        <taxon>eudicotyledons</taxon>
        <taxon>Gunneridae</taxon>
        <taxon>Pentapetalae</taxon>
        <taxon>asterids</taxon>
        <taxon>campanulids</taxon>
        <taxon>Asterales</taxon>
        <taxon>Asteraceae</taxon>
        <taxon>Asteroideae</taxon>
        <taxon>Heliantheae alliance</taxon>
        <taxon>Millerieae</taxon>
        <taxon>Smallanthus</taxon>
    </lineage>
</organism>
<dbReference type="EMBL" id="CM042032">
    <property type="protein sequence ID" value="KAI3776045.1"/>
    <property type="molecule type" value="Genomic_DNA"/>
</dbReference>
<accession>A0ACB9FZ09</accession>
<sequence length="190" mass="21986">MNPISSPYYNNDPFSILPNNHSPTLNLITLLVNGWRLQNNSTEEDPSEGSQQYERASENPEDYPFNNPSSNYQSHNSETAVLYDPYMFLEPPYDGPFKVYFHAPPEYQNAYNDIMMGLQWSEKARVLALFVNLLQTIPIPTPHVNENASGSERERMLLNRIAELEREKAEVETRNALLIQALEEKNFRNF</sequence>
<protein>
    <submittedName>
        <fullName evidence="1">Uncharacterized protein</fullName>
    </submittedName>
</protein>
<comment type="caution">
    <text evidence="1">The sequence shown here is derived from an EMBL/GenBank/DDBJ whole genome shotgun (WGS) entry which is preliminary data.</text>
</comment>
<reference evidence="2" key="1">
    <citation type="journal article" date="2022" name="Mol. Ecol. Resour.">
        <title>The genomes of chicory, endive, great burdock and yacon provide insights into Asteraceae palaeo-polyploidization history and plant inulin production.</title>
        <authorList>
            <person name="Fan W."/>
            <person name="Wang S."/>
            <person name="Wang H."/>
            <person name="Wang A."/>
            <person name="Jiang F."/>
            <person name="Liu H."/>
            <person name="Zhao H."/>
            <person name="Xu D."/>
            <person name="Zhang Y."/>
        </authorList>
    </citation>
    <scope>NUCLEOTIDE SEQUENCE [LARGE SCALE GENOMIC DNA]</scope>
    <source>
        <strain evidence="2">cv. Yunnan</strain>
    </source>
</reference>
<keyword evidence="2" id="KW-1185">Reference proteome</keyword>
<reference evidence="1 2" key="2">
    <citation type="journal article" date="2022" name="Mol. Ecol. Resour.">
        <title>The genomes of chicory, endive, great burdock and yacon provide insights into Asteraceae paleo-polyploidization history and plant inulin production.</title>
        <authorList>
            <person name="Fan W."/>
            <person name="Wang S."/>
            <person name="Wang H."/>
            <person name="Wang A."/>
            <person name="Jiang F."/>
            <person name="Liu H."/>
            <person name="Zhao H."/>
            <person name="Xu D."/>
            <person name="Zhang Y."/>
        </authorList>
    </citation>
    <scope>NUCLEOTIDE SEQUENCE [LARGE SCALE GENOMIC DNA]</scope>
    <source>
        <strain evidence="2">cv. Yunnan</strain>
        <tissue evidence="1">Leaves</tissue>
    </source>
</reference>
<gene>
    <name evidence="1" type="ORF">L1987_45805</name>
</gene>
<proteinExistence type="predicted"/>
<dbReference type="Proteomes" id="UP001056120">
    <property type="component" value="Linkage Group LG15"/>
</dbReference>